<feature type="transmembrane region" description="Helical" evidence="2">
    <location>
        <begin position="167"/>
        <end position="189"/>
    </location>
</feature>
<gene>
    <name evidence="3" type="ORF">LOD99_5702</name>
</gene>
<sequence length="511" mass="57472">MKLNLLKINWILEEIAFLLVLAIPVSVECFTEGLHMKVSNILIGRSSGNNIALLISALFIGQTVTSIISYPIAEGSAIYVNILCSQAYGAKQYKQVGLYFYRALFMSALTYIPVFTILISIRPIVYLLFQDGELAEYSGSYTDILCFGYPAYLYYKIGIRFLQALNIVWTPVLYLLIGITLNGIIQYILIFQYNTNIQGAAAGYVISNYLVAVLVFSHIQLSHVHKTISHEWSIELISDWYHTSKYAISTIVQTLGSSAPLAILPILAIGVFANDKRQLAIYSILYSIVWVFSMGAMGFSSAMTVRVGNLLGADNPRRAKKITILGIVVGQLLLTLINLVLLSISEPLSHLFTTDTDFAKELKWNIMWLSFFLNCMSNFIIQGVMNACCKQRIHTTLKFIFQIFLGTIATFLLVNFVEWKAQSIFVQYTINTAFVMVIDLFILFCSDWRKIASVVKTNTETNTSTEKEPQRIFQNLTLIKLILSSKAFILSRYLICLAVSITGFTTILVLR</sequence>
<dbReference type="GO" id="GO:0015297">
    <property type="term" value="F:antiporter activity"/>
    <property type="evidence" value="ECO:0007669"/>
    <property type="project" value="InterPro"/>
</dbReference>
<keyword evidence="2" id="KW-0472">Membrane</keyword>
<dbReference type="GO" id="GO:0016020">
    <property type="term" value="C:membrane"/>
    <property type="evidence" value="ECO:0007669"/>
    <property type="project" value="InterPro"/>
</dbReference>
<proteinExistence type="inferred from homology"/>
<dbReference type="Pfam" id="PF01554">
    <property type="entry name" value="MatE"/>
    <property type="match status" value="2"/>
</dbReference>
<dbReference type="GO" id="GO:0042910">
    <property type="term" value="F:xenobiotic transmembrane transporter activity"/>
    <property type="evidence" value="ECO:0007669"/>
    <property type="project" value="InterPro"/>
</dbReference>
<evidence type="ECO:0000256" key="1">
    <source>
        <dbReference type="ARBA" id="ARBA00010199"/>
    </source>
</evidence>
<evidence type="ECO:0000256" key="2">
    <source>
        <dbReference type="RuleBase" id="RU004914"/>
    </source>
</evidence>
<keyword evidence="4" id="KW-1185">Reference proteome</keyword>
<feature type="transmembrane region" description="Helical" evidence="2">
    <location>
        <begin position="279"/>
        <end position="301"/>
    </location>
</feature>
<dbReference type="PANTHER" id="PTHR11206">
    <property type="entry name" value="MULTIDRUG RESISTANCE PROTEIN"/>
    <property type="match status" value="1"/>
</dbReference>
<comment type="similarity">
    <text evidence="1 2">Belongs to the multi antimicrobial extrusion (MATE) (TC 2.A.66.1) family.</text>
</comment>
<comment type="caution">
    <text evidence="3">The sequence shown here is derived from an EMBL/GenBank/DDBJ whole genome shotgun (WGS) entry which is preliminary data.</text>
</comment>
<dbReference type="Proteomes" id="UP001165289">
    <property type="component" value="Unassembled WGS sequence"/>
</dbReference>
<feature type="transmembrane region" description="Helical" evidence="2">
    <location>
        <begin position="399"/>
        <end position="419"/>
    </location>
</feature>
<evidence type="ECO:0000313" key="4">
    <source>
        <dbReference type="Proteomes" id="UP001165289"/>
    </source>
</evidence>
<feature type="transmembrane region" description="Helical" evidence="2">
    <location>
        <begin position="322"/>
        <end position="344"/>
    </location>
</feature>
<dbReference type="EMBL" id="JAKMXF010000309">
    <property type="protein sequence ID" value="KAI6650862.1"/>
    <property type="molecule type" value="Genomic_DNA"/>
</dbReference>
<feature type="transmembrane region" description="Helical" evidence="2">
    <location>
        <begin position="364"/>
        <end position="387"/>
    </location>
</feature>
<accession>A0AAV7JPT9</accession>
<name>A0AAV7JPT9_9METZ</name>
<keyword evidence="2" id="KW-0812">Transmembrane</keyword>
<feature type="transmembrane region" description="Helical" evidence="2">
    <location>
        <begin position="51"/>
        <end position="73"/>
    </location>
</feature>
<feature type="transmembrane region" description="Helical" evidence="2">
    <location>
        <begin position="246"/>
        <end position="273"/>
    </location>
</feature>
<dbReference type="AlphaFoldDB" id="A0AAV7JPT9"/>
<keyword evidence="2" id="KW-1133">Transmembrane helix</keyword>
<feature type="transmembrane region" description="Helical" evidence="2">
    <location>
        <begin position="201"/>
        <end position="219"/>
    </location>
</feature>
<protein>
    <recommendedName>
        <fullName evidence="2">Multidrug and toxin extrusion protein</fullName>
    </recommendedName>
</protein>
<feature type="transmembrane region" description="Helical" evidence="2">
    <location>
        <begin position="99"/>
        <end position="125"/>
    </location>
</feature>
<feature type="transmembrane region" description="Helical" evidence="2">
    <location>
        <begin position="490"/>
        <end position="510"/>
    </location>
</feature>
<dbReference type="InterPro" id="IPR002528">
    <property type="entry name" value="MATE_fam"/>
</dbReference>
<feature type="transmembrane region" description="Helical" evidence="2">
    <location>
        <begin position="425"/>
        <end position="446"/>
    </location>
</feature>
<organism evidence="3 4">
    <name type="scientific">Oopsacas minuta</name>
    <dbReference type="NCBI Taxonomy" id="111878"/>
    <lineage>
        <taxon>Eukaryota</taxon>
        <taxon>Metazoa</taxon>
        <taxon>Porifera</taxon>
        <taxon>Hexactinellida</taxon>
        <taxon>Hexasterophora</taxon>
        <taxon>Lyssacinosida</taxon>
        <taxon>Leucopsacidae</taxon>
        <taxon>Oopsacas</taxon>
    </lineage>
</organism>
<reference evidence="3 4" key="1">
    <citation type="journal article" date="2023" name="BMC Biol.">
        <title>The compact genome of the sponge Oopsacas minuta (Hexactinellida) is lacking key metazoan core genes.</title>
        <authorList>
            <person name="Santini S."/>
            <person name="Schenkelaars Q."/>
            <person name="Jourda C."/>
            <person name="Duchesne M."/>
            <person name="Belahbib H."/>
            <person name="Rocher C."/>
            <person name="Selva M."/>
            <person name="Riesgo A."/>
            <person name="Vervoort M."/>
            <person name="Leys S.P."/>
            <person name="Kodjabachian L."/>
            <person name="Le Bivic A."/>
            <person name="Borchiellini C."/>
            <person name="Claverie J.M."/>
            <person name="Renard E."/>
        </authorList>
    </citation>
    <scope>NUCLEOTIDE SEQUENCE [LARGE SCALE GENOMIC DNA]</scope>
    <source>
        <strain evidence="3">SPO-2</strain>
    </source>
</reference>
<evidence type="ECO:0000313" key="3">
    <source>
        <dbReference type="EMBL" id="KAI6650862.1"/>
    </source>
</evidence>